<comment type="caution">
    <text evidence="1">The sequence shown here is derived from an EMBL/GenBank/DDBJ whole genome shotgun (WGS) entry which is preliminary data.</text>
</comment>
<dbReference type="InterPro" id="IPR008593">
    <property type="entry name" value="Dam_MeTrfase"/>
</dbReference>
<evidence type="ECO:0000313" key="1">
    <source>
        <dbReference type="EMBL" id="MEA5402606.1"/>
    </source>
</evidence>
<accession>A0ABU5S2C6</accession>
<protein>
    <submittedName>
        <fullName evidence="1">DNA N-6-adenine-methyltransferase</fullName>
    </submittedName>
</protein>
<reference evidence="1 2" key="1">
    <citation type="submission" date="2023-12" db="EMBL/GenBank/DDBJ databases">
        <title>Novel species of the genus Arcicella isolated from rivers.</title>
        <authorList>
            <person name="Lu H."/>
        </authorList>
    </citation>
    <scope>NUCLEOTIDE SEQUENCE [LARGE SCALE GENOMIC DNA]</scope>
    <source>
        <strain evidence="1 2">DC2W</strain>
    </source>
</reference>
<dbReference type="Proteomes" id="UP001303899">
    <property type="component" value="Unassembled WGS sequence"/>
</dbReference>
<name>A0ABU5S2C6_9BACT</name>
<dbReference type="Pfam" id="PF05869">
    <property type="entry name" value="Dam"/>
    <property type="match status" value="1"/>
</dbReference>
<keyword evidence="2" id="KW-1185">Reference proteome</keyword>
<organism evidence="1 2">
    <name type="scientific">Arcicella gelida</name>
    <dbReference type="NCBI Taxonomy" id="2984195"/>
    <lineage>
        <taxon>Bacteria</taxon>
        <taxon>Pseudomonadati</taxon>
        <taxon>Bacteroidota</taxon>
        <taxon>Cytophagia</taxon>
        <taxon>Cytophagales</taxon>
        <taxon>Flectobacillaceae</taxon>
        <taxon>Arcicella</taxon>
    </lineage>
</organism>
<sequence>MDTSFERNKGIDEWLTPPYIIEALGSFNLDPCSPVKRPWNTAKNHYTKKQNGLLQVWKGRVWCNPPYGTETAKWLEKCSKHKNAIALTFARTETKMFFEQVWNKADAVFFIKGRLNFYTVKGIEGDSAGSPSVLIAYGKQNARILQKCGLEGKFIQLK</sequence>
<proteinExistence type="predicted"/>
<dbReference type="RefSeq" id="WP_323327310.1">
    <property type="nucleotide sequence ID" value="NZ_JAYGIL010000006.1"/>
</dbReference>
<dbReference type="EMBL" id="JAYGIL010000006">
    <property type="protein sequence ID" value="MEA5402606.1"/>
    <property type="molecule type" value="Genomic_DNA"/>
</dbReference>
<evidence type="ECO:0000313" key="2">
    <source>
        <dbReference type="Proteomes" id="UP001303899"/>
    </source>
</evidence>
<gene>
    <name evidence="1" type="ORF">VB776_06755</name>
</gene>